<feature type="compositionally biased region" description="Basic and acidic residues" evidence="2">
    <location>
        <begin position="20"/>
        <end position="29"/>
    </location>
</feature>
<reference evidence="3" key="1">
    <citation type="submission" date="2013-12" db="EMBL/GenBank/DDBJ databases">
        <authorList>
            <person name="Omoto C.K."/>
            <person name="Sibley D."/>
            <person name="Venepally P."/>
            <person name="Hadjithomas M."/>
            <person name="Karamycheva S."/>
            <person name="Brunk B."/>
            <person name="Roos D."/>
            <person name="Caler E."/>
            <person name="Lorenzi H."/>
        </authorList>
    </citation>
    <scope>NUCLEOTIDE SEQUENCE</scope>
</reference>
<gene>
    <name evidence="3" type="ORF">GNI_006880</name>
</gene>
<feature type="region of interest" description="Disordered" evidence="2">
    <location>
        <begin position="1"/>
        <end position="63"/>
    </location>
</feature>
<accession>A0A023BDG6</accession>
<keyword evidence="4" id="KW-1185">Reference proteome</keyword>
<protein>
    <submittedName>
        <fullName evidence="3">Uncharacterized protein</fullName>
    </submittedName>
</protein>
<dbReference type="AlphaFoldDB" id="A0A023BDG6"/>
<dbReference type="OrthoDB" id="2538345at2759"/>
<dbReference type="EMBL" id="AFNH02000052">
    <property type="protein sequence ID" value="EZG87450.1"/>
    <property type="molecule type" value="Genomic_DNA"/>
</dbReference>
<dbReference type="Proteomes" id="UP000019763">
    <property type="component" value="Unassembled WGS sequence"/>
</dbReference>
<dbReference type="PANTHER" id="PTHR34689">
    <property type="entry name" value="NUCLEIC ACID-BINDING PROTEIN"/>
    <property type="match status" value="1"/>
</dbReference>
<proteinExistence type="predicted"/>
<dbReference type="VEuPathDB" id="CryptoDB:GNI_006880"/>
<evidence type="ECO:0000256" key="2">
    <source>
        <dbReference type="SAM" id="MobiDB-lite"/>
    </source>
</evidence>
<sequence length="269" mass="30336">MGSLGYSRERGRPGGGSGESDTRASHHGGEVLPSSDGEVGRVSEGGTGGGEHDSDTSDSACSCESCDAYRERKDRLRPAMAEYKRIERDDSGEEAWENGWLTERFGKYGIIDLAADTQSKLAEYQAWLAEIKGVMWESLSNYDGRRLWSEFVERYNTATMPSKRYYELGNAPKPVQLAATDHIILADEKVRRQELKQAREQEQKMEVKRALEQMKQDRVIAEEMQKQRDLKTKLRFLFNTGDVDEARELAATLRPTNNPPPPPDDLESI</sequence>
<dbReference type="RefSeq" id="XP_011128655.1">
    <property type="nucleotide sequence ID" value="XM_011130353.1"/>
</dbReference>
<comment type="caution">
    <text evidence="3">The sequence shown here is derived from an EMBL/GenBank/DDBJ whole genome shotgun (WGS) entry which is preliminary data.</text>
</comment>
<dbReference type="GeneID" id="22910518"/>
<evidence type="ECO:0000313" key="4">
    <source>
        <dbReference type="Proteomes" id="UP000019763"/>
    </source>
</evidence>
<keyword evidence="1" id="KW-0175">Coiled coil</keyword>
<evidence type="ECO:0000256" key="1">
    <source>
        <dbReference type="SAM" id="Coils"/>
    </source>
</evidence>
<evidence type="ECO:0000313" key="3">
    <source>
        <dbReference type="EMBL" id="EZG87450.1"/>
    </source>
</evidence>
<organism evidence="3 4">
    <name type="scientific">Gregarina niphandrodes</name>
    <name type="common">Septate eugregarine</name>
    <dbReference type="NCBI Taxonomy" id="110365"/>
    <lineage>
        <taxon>Eukaryota</taxon>
        <taxon>Sar</taxon>
        <taxon>Alveolata</taxon>
        <taxon>Apicomplexa</taxon>
        <taxon>Conoidasida</taxon>
        <taxon>Gregarinasina</taxon>
        <taxon>Eugregarinorida</taxon>
        <taxon>Gregarinidae</taxon>
        <taxon>Gregarina</taxon>
    </lineage>
</organism>
<dbReference type="OMA" id="VRHYNSI"/>
<feature type="region of interest" description="Disordered" evidence="2">
    <location>
        <begin position="250"/>
        <end position="269"/>
    </location>
</feature>
<dbReference type="PANTHER" id="PTHR34689:SF1">
    <property type="entry name" value="NUCLEIC ACID-BINDING PROTEIN"/>
    <property type="match status" value="1"/>
</dbReference>
<dbReference type="eggNOG" id="ENOG502QPV8">
    <property type="taxonomic scope" value="Eukaryota"/>
</dbReference>
<feature type="coiled-coil region" evidence="1">
    <location>
        <begin position="185"/>
        <end position="227"/>
    </location>
</feature>
<name>A0A023BDG6_GRENI</name>